<dbReference type="GO" id="GO:0003924">
    <property type="term" value="F:GTPase activity"/>
    <property type="evidence" value="ECO:0007669"/>
    <property type="project" value="UniProtKB-UniRule"/>
</dbReference>
<evidence type="ECO:0000256" key="8">
    <source>
        <dbReference type="ARBA" id="ARBA00048027"/>
    </source>
</evidence>
<dbReference type="Pfam" id="PF00448">
    <property type="entry name" value="SRP54"/>
    <property type="match status" value="1"/>
</dbReference>
<dbReference type="SUPFAM" id="SSF47364">
    <property type="entry name" value="Domain of the SRP/SRP receptor G-proteins"/>
    <property type="match status" value="1"/>
</dbReference>
<keyword evidence="4 10" id="KW-0378">Hydrolase</keyword>
<dbReference type="InterPro" id="IPR003593">
    <property type="entry name" value="AAA+_ATPase"/>
</dbReference>
<keyword evidence="6 10" id="KW-0472">Membrane</keyword>
<keyword evidence="1 10" id="KW-1003">Cell membrane</keyword>
<feature type="domain" description="SRP54-type proteins GTP-binding" evidence="12">
    <location>
        <begin position="294"/>
        <end position="307"/>
    </location>
</feature>
<feature type="binding site" evidence="10">
    <location>
        <begin position="127"/>
        <end position="134"/>
    </location>
    <ligand>
        <name>GTP</name>
        <dbReference type="ChEBI" id="CHEBI:37565"/>
    </ligand>
</feature>
<evidence type="ECO:0000256" key="9">
    <source>
        <dbReference type="ARBA" id="ARBA00053570"/>
    </source>
</evidence>
<dbReference type="SMART" id="SM00382">
    <property type="entry name" value="AAA"/>
    <property type="match status" value="1"/>
</dbReference>
<dbReference type="Gene3D" id="3.40.50.300">
    <property type="entry name" value="P-loop containing nucleotide triphosphate hydrolases"/>
    <property type="match status" value="1"/>
</dbReference>
<dbReference type="InterPro" id="IPR000897">
    <property type="entry name" value="SRP54_GTPase_dom"/>
</dbReference>
<dbReference type="HAMAP" id="MF_00920">
    <property type="entry name" value="FtsY"/>
    <property type="match status" value="1"/>
</dbReference>
<comment type="caution">
    <text evidence="10">Lacks conserved residue(s) required for the propagation of feature annotation.</text>
</comment>
<comment type="catalytic activity">
    <reaction evidence="8 10">
        <text>GTP + H2O = GDP + phosphate + H(+)</text>
        <dbReference type="Rhea" id="RHEA:19669"/>
        <dbReference type="ChEBI" id="CHEBI:15377"/>
        <dbReference type="ChEBI" id="CHEBI:15378"/>
        <dbReference type="ChEBI" id="CHEBI:37565"/>
        <dbReference type="ChEBI" id="CHEBI:43474"/>
        <dbReference type="ChEBI" id="CHEBI:58189"/>
        <dbReference type="EC" id="3.6.5.4"/>
    </reaction>
</comment>
<dbReference type="GO" id="GO:0005525">
    <property type="term" value="F:GTP binding"/>
    <property type="evidence" value="ECO:0007669"/>
    <property type="project" value="UniProtKB-UniRule"/>
</dbReference>
<keyword evidence="7 10" id="KW-0675">Receptor</keyword>
<dbReference type="InterPro" id="IPR036225">
    <property type="entry name" value="SRP/SRP_N"/>
</dbReference>
<evidence type="ECO:0000256" key="11">
    <source>
        <dbReference type="SAM" id="Coils"/>
    </source>
</evidence>
<keyword evidence="3 10" id="KW-0547">Nucleotide-binding</keyword>
<name>A0A7C0U3P6_DESA2</name>
<gene>
    <name evidence="10 13" type="primary">ftsY</name>
    <name evidence="13" type="ORF">ENG63_09320</name>
</gene>
<dbReference type="PROSITE" id="PS00300">
    <property type="entry name" value="SRP54"/>
    <property type="match status" value="1"/>
</dbReference>
<comment type="similarity">
    <text evidence="10">Belongs to the GTP-binding SRP family. FtsY subfamily.</text>
</comment>
<dbReference type="GO" id="GO:0005737">
    <property type="term" value="C:cytoplasm"/>
    <property type="evidence" value="ECO:0007669"/>
    <property type="project" value="UniProtKB-SubCell"/>
</dbReference>
<feature type="binding site" evidence="10">
    <location>
        <begin position="209"/>
        <end position="213"/>
    </location>
    <ligand>
        <name>GTP</name>
        <dbReference type="ChEBI" id="CHEBI:37565"/>
    </ligand>
</feature>
<dbReference type="InterPro" id="IPR027417">
    <property type="entry name" value="P-loop_NTPase"/>
</dbReference>
<evidence type="ECO:0000256" key="6">
    <source>
        <dbReference type="ARBA" id="ARBA00023136"/>
    </source>
</evidence>
<comment type="caution">
    <text evidence="13">The sequence shown here is derived from an EMBL/GenBank/DDBJ whole genome shotgun (WGS) entry which is preliminary data.</text>
</comment>
<keyword evidence="2 10" id="KW-0963">Cytoplasm</keyword>
<evidence type="ECO:0000256" key="2">
    <source>
        <dbReference type="ARBA" id="ARBA00022490"/>
    </source>
</evidence>
<evidence type="ECO:0000256" key="4">
    <source>
        <dbReference type="ARBA" id="ARBA00022801"/>
    </source>
</evidence>
<dbReference type="FunFam" id="3.40.50.300:FF:000053">
    <property type="entry name" value="Signal recognition particle receptor FtsY"/>
    <property type="match status" value="1"/>
</dbReference>
<dbReference type="EMBL" id="DRBS01000345">
    <property type="protein sequence ID" value="HDD45040.1"/>
    <property type="molecule type" value="Genomic_DNA"/>
</dbReference>
<dbReference type="GO" id="GO:0006614">
    <property type="term" value="P:SRP-dependent cotranslational protein targeting to membrane"/>
    <property type="evidence" value="ECO:0007669"/>
    <property type="project" value="InterPro"/>
</dbReference>
<dbReference type="GO" id="GO:0005886">
    <property type="term" value="C:plasma membrane"/>
    <property type="evidence" value="ECO:0007669"/>
    <property type="project" value="UniProtKB-SubCell"/>
</dbReference>
<dbReference type="InterPro" id="IPR042101">
    <property type="entry name" value="SRP54_N_sf"/>
</dbReference>
<evidence type="ECO:0000256" key="3">
    <source>
        <dbReference type="ARBA" id="ARBA00022741"/>
    </source>
</evidence>
<organism evidence="13">
    <name type="scientific">Desulfofervidus auxilii</name>
    <dbReference type="NCBI Taxonomy" id="1621989"/>
    <lineage>
        <taxon>Bacteria</taxon>
        <taxon>Pseudomonadati</taxon>
        <taxon>Thermodesulfobacteriota</taxon>
        <taxon>Candidatus Desulfofervidia</taxon>
        <taxon>Candidatus Desulfofervidales</taxon>
        <taxon>Candidatus Desulfofervidaceae</taxon>
        <taxon>Candidatus Desulfofervidus</taxon>
    </lineage>
</organism>
<dbReference type="Gene3D" id="1.20.120.140">
    <property type="entry name" value="Signal recognition particle SRP54, nucleotide-binding domain"/>
    <property type="match status" value="1"/>
</dbReference>
<dbReference type="AlphaFoldDB" id="A0A7C0U3P6"/>
<protein>
    <recommendedName>
        <fullName evidence="10">Signal recognition particle receptor FtsY</fullName>
        <shortName evidence="10">SRP receptor</shortName>
        <ecNumber evidence="10">3.6.5.4</ecNumber>
    </recommendedName>
</protein>
<evidence type="ECO:0000256" key="10">
    <source>
        <dbReference type="HAMAP-Rule" id="MF_00920"/>
    </source>
</evidence>
<feature type="coiled-coil region" evidence="11">
    <location>
        <begin position="69"/>
        <end position="101"/>
    </location>
</feature>
<dbReference type="SMART" id="SM00962">
    <property type="entry name" value="SRP54"/>
    <property type="match status" value="1"/>
</dbReference>
<dbReference type="CDD" id="cd17874">
    <property type="entry name" value="FtsY"/>
    <property type="match status" value="1"/>
</dbReference>
<evidence type="ECO:0000256" key="1">
    <source>
        <dbReference type="ARBA" id="ARBA00022475"/>
    </source>
</evidence>
<accession>A0A7C0U3P6</accession>
<dbReference type="InterPro" id="IPR004390">
    <property type="entry name" value="SR_rcpt_FtsY"/>
</dbReference>
<dbReference type="SUPFAM" id="SSF52540">
    <property type="entry name" value="P-loop containing nucleoside triphosphate hydrolases"/>
    <property type="match status" value="1"/>
</dbReference>
<dbReference type="PANTHER" id="PTHR43134">
    <property type="entry name" value="SIGNAL RECOGNITION PARTICLE RECEPTOR SUBUNIT ALPHA"/>
    <property type="match status" value="1"/>
</dbReference>
<sequence length="320" mass="36154">MLKWFRKKKEPEEKKEPQKGLFARLKERLSKTRQSFTSKLDRLMLGKKEIDEEVLEELEEILIMADLGVKATQDLIQQLTKKVSRKEINNLEQLKQHLKEEMLSLLSFETPPLNVDSSKPFVFMVVGVNGVGKTTTIAKLAHYYKEQGKNVLLIAADTFRAAAIEQLEIWAERVGVDIYKQKSGADPAAVVFDGLQMAQKRNMDIVLIDTAGRLHTKVNLMEELKKVKRVMKKVIPDAPHEILLILDATTGQNAISQAKLFHEALNITGLILAKLDGTAKGGIVISICHEFKIPLRFIGIGEEITALRPFEPKEFIEALF</sequence>
<evidence type="ECO:0000256" key="7">
    <source>
        <dbReference type="ARBA" id="ARBA00023170"/>
    </source>
</evidence>
<dbReference type="EC" id="3.6.5.4" evidence="10"/>
<dbReference type="SMART" id="SM00963">
    <property type="entry name" value="SRP54_N"/>
    <property type="match status" value="1"/>
</dbReference>
<dbReference type="GO" id="GO:0005047">
    <property type="term" value="F:signal recognition particle binding"/>
    <property type="evidence" value="ECO:0007669"/>
    <property type="project" value="TreeGrafter"/>
</dbReference>
<comment type="function">
    <text evidence="9">Involved in targeting and insertion of nascent membrane proteins into the cytoplasmic membrane. Acts as a receptor for the complex formed by the signal recognition particle (SRP) and the ribosome-nascent chain (RNC). Interaction with SRP-RNC leads to the transfer of the RNC complex to the Sec translocase for insertion into the membrane, the hydrolysis of GTP by both Ffh and FtsY, and the dissociation of the SRP-FtsY complex into the individual components.</text>
</comment>
<reference evidence="13" key="1">
    <citation type="journal article" date="2020" name="mSystems">
        <title>Genome- and Community-Level Interaction Insights into Carbon Utilization and Element Cycling Functions of Hydrothermarchaeota in Hydrothermal Sediment.</title>
        <authorList>
            <person name="Zhou Z."/>
            <person name="Liu Y."/>
            <person name="Xu W."/>
            <person name="Pan J."/>
            <person name="Luo Z.H."/>
            <person name="Li M."/>
        </authorList>
    </citation>
    <scope>NUCLEOTIDE SEQUENCE [LARGE SCALE GENOMIC DNA]</scope>
    <source>
        <strain evidence="13">HyVt-233</strain>
    </source>
</reference>
<dbReference type="NCBIfam" id="TIGR00064">
    <property type="entry name" value="ftsY"/>
    <property type="match status" value="1"/>
</dbReference>
<dbReference type="Pfam" id="PF02881">
    <property type="entry name" value="SRP54_N"/>
    <property type="match status" value="1"/>
</dbReference>
<dbReference type="PANTHER" id="PTHR43134:SF1">
    <property type="entry name" value="SIGNAL RECOGNITION PARTICLE RECEPTOR SUBUNIT ALPHA"/>
    <property type="match status" value="1"/>
</dbReference>
<dbReference type="Proteomes" id="UP000886289">
    <property type="component" value="Unassembled WGS sequence"/>
</dbReference>
<dbReference type="InterPro" id="IPR013822">
    <property type="entry name" value="Signal_recog_particl_SRP54_hlx"/>
</dbReference>
<proteinExistence type="inferred from homology"/>
<evidence type="ECO:0000259" key="12">
    <source>
        <dbReference type="PROSITE" id="PS00300"/>
    </source>
</evidence>
<comment type="subcellular location">
    <subcellularLocation>
        <location evidence="10">Cell membrane</location>
        <topology evidence="10">Peripheral membrane protein</topology>
        <orientation evidence="10">Cytoplasmic side</orientation>
    </subcellularLocation>
    <subcellularLocation>
        <location evidence="10">Cytoplasm</location>
    </subcellularLocation>
</comment>
<evidence type="ECO:0000256" key="5">
    <source>
        <dbReference type="ARBA" id="ARBA00023134"/>
    </source>
</evidence>
<keyword evidence="5 10" id="KW-0342">GTP-binding</keyword>
<dbReference type="FunFam" id="1.20.120.140:FF:000002">
    <property type="entry name" value="Signal recognition particle receptor FtsY"/>
    <property type="match status" value="1"/>
</dbReference>
<keyword evidence="11" id="KW-0175">Coiled coil</keyword>
<comment type="subunit">
    <text evidence="10">Part of the signal recognition particle protein translocation system, which is composed of SRP and FtsY.</text>
</comment>
<evidence type="ECO:0000313" key="13">
    <source>
        <dbReference type="EMBL" id="HDD45040.1"/>
    </source>
</evidence>